<accession>A0ABR0UHW0</accession>
<comment type="caution">
    <text evidence="2">The sequence shown here is derived from an EMBL/GenBank/DDBJ whole genome shotgun (WGS) entry which is preliminary data.</text>
</comment>
<dbReference type="Gene3D" id="1.10.340.70">
    <property type="match status" value="1"/>
</dbReference>
<keyword evidence="3" id="KW-1185">Reference proteome</keyword>
<reference evidence="2 3" key="1">
    <citation type="journal article" date="2021" name="Comput. Struct. Biotechnol. J.">
        <title>De novo genome assembly of the potent medicinal plant Rehmannia glutinosa using nanopore technology.</title>
        <authorList>
            <person name="Ma L."/>
            <person name="Dong C."/>
            <person name="Song C."/>
            <person name="Wang X."/>
            <person name="Zheng X."/>
            <person name="Niu Y."/>
            <person name="Chen S."/>
            <person name="Feng W."/>
        </authorList>
    </citation>
    <scope>NUCLEOTIDE SEQUENCE [LARGE SCALE GENOMIC DNA]</scope>
    <source>
        <strain evidence="2">DH-2019</strain>
    </source>
</reference>
<dbReference type="PANTHER" id="PTHR48475">
    <property type="entry name" value="RIBONUCLEASE H"/>
    <property type="match status" value="1"/>
</dbReference>
<dbReference type="InterPro" id="IPR012337">
    <property type="entry name" value="RNaseH-like_sf"/>
</dbReference>
<dbReference type="PANTHER" id="PTHR48475:SF2">
    <property type="entry name" value="RIBONUCLEASE H"/>
    <property type="match status" value="1"/>
</dbReference>
<gene>
    <name evidence="2" type="ORF">DH2020_044099</name>
</gene>
<dbReference type="Pfam" id="PF17921">
    <property type="entry name" value="Integrase_H2C2"/>
    <property type="match status" value="1"/>
</dbReference>
<dbReference type="Proteomes" id="UP001318860">
    <property type="component" value="Unassembled WGS sequence"/>
</dbReference>
<dbReference type="Pfam" id="PF13456">
    <property type="entry name" value="RVT_3"/>
    <property type="match status" value="1"/>
</dbReference>
<dbReference type="EMBL" id="JABTTQ020002752">
    <property type="protein sequence ID" value="KAK6122158.1"/>
    <property type="molecule type" value="Genomic_DNA"/>
</dbReference>
<dbReference type="InterPro" id="IPR001584">
    <property type="entry name" value="Integrase_cat-core"/>
</dbReference>
<evidence type="ECO:0000313" key="3">
    <source>
        <dbReference type="Proteomes" id="UP001318860"/>
    </source>
</evidence>
<dbReference type="InterPro" id="IPR041588">
    <property type="entry name" value="Integrase_H2C2"/>
</dbReference>
<proteinExistence type="predicted"/>
<protein>
    <recommendedName>
        <fullName evidence="1">Integrase catalytic domain-containing protein</fullName>
    </recommendedName>
</protein>
<sequence length="418" mass="48133">MLSLRPHDFVPQRTTAEYEALWQAWIWRPLWGLKQLLVHSDSRLVAHQINGEYEAKEQKIAQYLDLVKKRKGVQLENKSEASNTTNSSGSVTLVDGVLYKRGYSVPLLRLSETDADYALREVHEGICGNHAGGQTLAYKLIRQGYYWPYLRKDATDLVKRCERCQRFAQAVRYNPEQLTSVFSPWPFAKWGMDLIGPLPTGKGGVNGKQFDNRRFRNFCEGFHIKNYFSTPYHPQSNGQVEAVNKILKYTLKARLEESKGNWPEELPGVLWSYRMTHLAATGETPFSLAYGAEAVIPVEIGAPTFRIANFEENCNEAALRTELDLLEEKRCSVEMKNAVYKQRSERYYNSKVKERRFQVGDLVLKKITGVQPNPLKPTWEGPFRVSHVLSGGAYQLEYLSGEKFMHPWNVAYLKRYYQ</sequence>
<dbReference type="InterPro" id="IPR036397">
    <property type="entry name" value="RNaseH_sf"/>
</dbReference>
<evidence type="ECO:0000313" key="2">
    <source>
        <dbReference type="EMBL" id="KAK6122158.1"/>
    </source>
</evidence>
<organism evidence="2 3">
    <name type="scientific">Rehmannia glutinosa</name>
    <name type="common">Chinese foxglove</name>
    <dbReference type="NCBI Taxonomy" id="99300"/>
    <lineage>
        <taxon>Eukaryota</taxon>
        <taxon>Viridiplantae</taxon>
        <taxon>Streptophyta</taxon>
        <taxon>Embryophyta</taxon>
        <taxon>Tracheophyta</taxon>
        <taxon>Spermatophyta</taxon>
        <taxon>Magnoliopsida</taxon>
        <taxon>eudicotyledons</taxon>
        <taxon>Gunneridae</taxon>
        <taxon>Pentapetalae</taxon>
        <taxon>asterids</taxon>
        <taxon>lamiids</taxon>
        <taxon>Lamiales</taxon>
        <taxon>Orobanchaceae</taxon>
        <taxon>Rehmannieae</taxon>
        <taxon>Rehmannia</taxon>
    </lineage>
</organism>
<dbReference type="PROSITE" id="PS50994">
    <property type="entry name" value="INTEGRASE"/>
    <property type="match status" value="1"/>
</dbReference>
<feature type="domain" description="Integrase catalytic" evidence="1">
    <location>
        <begin position="206"/>
        <end position="293"/>
    </location>
</feature>
<dbReference type="Gene3D" id="3.30.420.10">
    <property type="entry name" value="Ribonuclease H-like superfamily/Ribonuclease H"/>
    <property type="match status" value="1"/>
</dbReference>
<evidence type="ECO:0000259" key="1">
    <source>
        <dbReference type="PROSITE" id="PS50994"/>
    </source>
</evidence>
<dbReference type="SUPFAM" id="SSF53098">
    <property type="entry name" value="Ribonuclease H-like"/>
    <property type="match status" value="1"/>
</dbReference>
<dbReference type="InterPro" id="IPR002156">
    <property type="entry name" value="RNaseH_domain"/>
</dbReference>
<name>A0ABR0UHW0_REHGL</name>